<evidence type="ECO:0000256" key="1">
    <source>
        <dbReference type="SAM" id="Phobius"/>
    </source>
</evidence>
<protein>
    <submittedName>
        <fullName evidence="2">Uncharacterized protein</fullName>
    </submittedName>
</protein>
<proteinExistence type="predicted"/>
<keyword evidence="1" id="KW-0812">Transmembrane</keyword>
<dbReference type="Proteomes" id="UP001500363">
    <property type="component" value="Unassembled WGS sequence"/>
</dbReference>
<gene>
    <name evidence="2" type="ORF">GCM10009741_33070</name>
</gene>
<dbReference type="EMBL" id="BAAANC010000002">
    <property type="protein sequence ID" value="GAA1528629.1"/>
    <property type="molecule type" value="Genomic_DNA"/>
</dbReference>
<organism evidence="2 3">
    <name type="scientific">Kribbella lupini</name>
    <dbReference type="NCBI Taxonomy" id="291602"/>
    <lineage>
        <taxon>Bacteria</taxon>
        <taxon>Bacillati</taxon>
        <taxon>Actinomycetota</taxon>
        <taxon>Actinomycetes</taxon>
        <taxon>Propionibacteriales</taxon>
        <taxon>Kribbellaceae</taxon>
        <taxon>Kribbella</taxon>
    </lineage>
</organism>
<keyword evidence="1" id="KW-0472">Membrane</keyword>
<dbReference type="RefSeq" id="WP_344174991.1">
    <property type="nucleotide sequence ID" value="NZ_BAAANC010000002.1"/>
</dbReference>
<feature type="transmembrane region" description="Helical" evidence="1">
    <location>
        <begin position="27"/>
        <end position="49"/>
    </location>
</feature>
<accession>A0ABP4LP89</accession>
<comment type="caution">
    <text evidence="2">The sequence shown here is derived from an EMBL/GenBank/DDBJ whole genome shotgun (WGS) entry which is preliminary data.</text>
</comment>
<keyword evidence="3" id="KW-1185">Reference proteome</keyword>
<sequence>MSNWPTEETTRTSPPVKRPARALNGILLRHLLICLVAALLLIAALGIAGMSPRPMWFVGLALAVGFVSVAVRLVFPQIVETTWPSRFDEKWAELRSRSNDNRTQFLATWVQESSRQRRAGEGSLSFTRRIRPMLLELTTDRLVNRHGIDPRLEPDRARALVGDQVWDLITGTEAATVSYAELEQAVQTIEKL</sequence>
<keyword evidence="1" id="KW-1133">Transmembrane helix</keyword>
<name>A0ABP4LP89_9ACTN</name>
<feature type="transmembrane region" description="Helical" evidence="1">
    <location>
        <begin position="55"/>
        <end position="75"/>
    </location>
</feature>
<reference evidence="3" key="1">
    <citation type="journal article" date="2019" name="Int. J. Syst. Evol. Microbiol.">
        <title>The Global Catalogue of Microorganisms (GCM) 10K type strain sequencing project: providing services to taxonomists for standard genome sequencing and annotation.</title>
        <authorList>
            <consortium name="The Broad Institute Genomics Platform"/>
            <consortium name="The Broad Institute Genome Sequencing Center for Infectious Disease"/>
            <person name="Wu L."/>
            <person name="Ma J."/>
        </authorList>
    </citation>
    <scope>NUCLEOTIDE SEQUENCE [LARGE SCALE GENOMIC DNA]</scope>
    <source>
        <strain evidence="3">JCM 14303</strain>
    </source>
</reference>
<evidence type="ECO:0000313" key="2">
    <source>
        <dbReference type="EMBL" id="GAA1528629.1"/>
    </source>
</evidence>
<evidence type="ECO:0000313" key="3">
    <source>
        <dbReference type="Proteomes" id="UP001500363"/>
    </source>
</evidence>